<feature type="compositionally biased region" description="Basic residues" evidence="5">
    <location>
        <begin position="371"/>
        <end position="390"/>
    </location>
</feature>
<sequence>MVASVESINDSNLDNSETKKEAQDVAEPASPLITARTMKAAPTDTKTDDLQENVTKEPAPITPAQPESRLRPDRLRFLEMDMDMEMDISSSDEKSTDAATTYPDVNPVTSKAVAPTIQGRHAQRSFRPENPGSWSCSACAFDNIPCRVDCYRCHTPKPGWSCAACSYENLPIRVDCYKCHIPKARSFISLGSRTGPGVVVQPGDWACTRCENVNFASKTQCVLRSLPNPNPIMTQKPDVQTKTPPPPLLWVPPPPPPPPPIAPTITKNVRDCAPKSPASSPISTTSSVTPSPKKHVAPTPSHESVNTWRKGLVEGYGGGELATSPKGCGQEREENRKTVIDRKRQFQVVDGEVGGGGRDGSDDSGGESMKKKSKKKEKKKKKKKKKRKHK</sequence>
<gene>
    <name evidence="7" type="ORF">TrLO_g13620</name>
</gene>
<evidence type="ECO:0000256" key="1">
    <source>
        <dbReference type="ARBA" id="ARBA00022723"/>
    </source>
</evidence>
<dbReference type="PROSITE" id="PS50199">
    <property type="entry name" value="ZF_RANBP2_2"/>
    <property type="match status" value="3"/>
</dbReference>
<dbReference type="SMART" id="SM00547">
    <property type="entry name" value="ZnF_RBZ"/>
    <property type="match status" value="3"/>
</dbReference>
<evidence type="ECO:0000256" key="4">
    <source>
        <dbReference type="PROSITE-ProRule" id="PRU00322"/>
    </source>
</evidence>
<feature type="compositionally biased region" description="Basic and acidic residues" evidence="5">
    <location>
        <begin position="329"/>
        <end position="344"/>
    </location>
</feature>
<dbReference type="InterPro" id="IPR036443">
    <property type="entry name" value="Znf_RanBP2_sf"/>
</dbReference>
<comment type="caution">
    <text evidence="7">The sequence shown here is derived from an EMBL/GenBank/DDBJ whole genome shotgun (WGS) entry which is preliminary data.</text>
</comment>
<feature type="compositionally biased region" description="Low complexity" evidence="5">
    <location>
        <begin position="274"/>
        <end position="291"/>
    </location>
</feature>
<evidence type="ECO:0000256" key="5">
    <source>
        <dbReference type="SAM" id="MobiDB-lite"/>
    </source>
</evidence>
<keyword evidence="8" id="KW-1185">Reference proteome</keyword>
<dbReference type="SUPFAM" id="SSF48695">
    <property type="entry name" value="Multiheme cytochromes"/>
    <property type="match status" value="1"/>
</dbReference>
<dbReference type="GO" id="GO:0003729">
    <property type="term" value="F:mRNA binding"/>
    <property type="evidence" value="ECO:0007669"/>
    <property type="project" value="TreeGrafter"/>
</dbReference>
<evidence type="ECO:0000256" key="3">
    <source>
        <dbReference type="ARBA" id="ARBA00022833"/>
    </source>
</evidence>
<organism evidence="7 8">
    <name type="scientific">Triparma laevis f. longispina</name>
    <dbReference type="NCBI Taxonomy" id="1714387"/>
    <lineage>
        <taxon>Eukaryota</taxon>
        <taxon>Sar</taxon>
        <taxon>Stramenopiles</taxon>
        <taxon>Ochrophyta</taxon>
        <taxon>Bolidophyceae</taxon>
        <taxon>Parmales</taxon>
        <taxon>Triparmaceae</taxon>
        <taxon>Triparma</taxon>
    </lineage>
</organism>
<feature type="compositionally biased region" description="Polar residues" evidence="5">
    <location>
        <begin position="1"/>
        <end position="15"/>
    </location>
</feature>
<evidence type="ECO:0000313" key="7">
    <source>
        <dbReference type="EMBL" id="GMH60791.1"/>
    </source>
</evidence>
<dbReference type="InterPro" id="IPR036280">
    <property type="entry name" value="Multihaem_cyt_sf"/>
</dbReference>
<reference evidence="8" key="1">
    <citation type="journal article" date="2023" name="Commun. Biol.">
        <title>Genome analysis of Parmales, the sister group of diatoms, reveals the evolutionary specialization of diatoms from phago-mixotrophs to photoautotrophs.</title>
        <authorList>
            <person name="Ban H."/>
            <person name="Sato S."/>
            <person name="Yoshikawa S."/>
            <person name="Yamada K."/>
            <person name="Nakamura Y."/>
            <person name="Ichinomiya M."/>
            <person name="Sato N."/>
            <person name="Blanc-Mathieu R."/>
            <person name="Endo H."/>
            <person name="Kuwata A."/>
            <person name="Ogata H."/>
        </authorList>
    </citation>
    <scope>NUCLEOTIDE SEQUENCE [LARGE SCALE GENOMIC DNA]</scope>
    <source>
        <strain evidence="8">NIES 3700</strain>
    </source>
</reference>
<keyword evidence="1" id="KW-0479">Metal-binding</keyword>
<dbReference type="InterPro" id="IPR001876">
    <property type="entry name" value="Znf_RanBP2"/>
</dbReference>
<dbReference type="AlphaFoldDB" id="A0A9W6ZZH9"/>
<accession>A0A9W6ZZH9</accession>
<keyword evidence="3" id="KW-0862">Zinc</keyword>
<protein>
    <recommendedName>
        <fullName evidence="6">RanBP2-type domain-containing protein</fullName>
    </recommendedName>
</protein>
<name>A0A9W6ZZH9_9STRA</name>
<evidence type="ECO:0000259" key="6">
    <source>
        <dbReference type="PROSITE" id="PS50199"/>
    </source>
</evidence>
<dbReference type="Proteomes" id="UP001165122">
    <property type="component" value="Unassembled WGS sequence"/>
</dbReference>
<dbReference type="PANTHER" id="PTHR23111">
    <property type="entry name" value="ZINC FINGER PROTEIN"/>
    <property type="match status" value="1"/>
</dbReference>
<dbReference type="EMBL" id="BRXW01000504">
    <property type="protein sequence ID" value="GMH60791.1"/>
    <property type="molecule type" value="Genomic_DNA"/>
</dbReference>
<feature type="domain" description="RanBP2-type" evidence="6">
    <location>
        <begin position="156"/>
        <end position="185"/>
    </location>
</feature>
<dbReference type="PANTHER" id="PTHR23111:SF40">
    <property type="entry name" value="RNA-BINDING PROTEIN INVOLVED IN HETEROCHROMATIN ASSEMBLY-RELATED"/>
    <property type="match status" value="1"/>
</dbReference>
<feature type="domain" description="RanBP2-type" evidence="6">
    <location>
        <begin position="130"/>
        <end position="159"/>
    </location>
</feature>
<feature type="region of interest" description="Disordered" evidence="5">
    <location>
        <begin position="266"/>
        <end position="390"/>
    </location>
</feature>
<feature type="domain" description="RanBP2-type" evidence="6">
    <location>
        <begin position="201"/>
        <end position="230"/>
    </location>
</feature>
<dbReference type="Gene3D" id="4.10.1060.10">
    <property type="entry name" value="Zinc finger, RanBP2-type"/>
    <property type="match status" value="2"/>
</dbReference>
<dbReference type="SUPFAM" id="SSF90209">
    <property type="entry name" value="Ran binding protein zinc finger-like"/>
    <property type="match status" value="1"/>
</dbReference>
<keyword evidence="2 4" id="KW-0863">Zinc-finger</keyword>
<dbReference type="PROSITE" id="PS01358">
    <property type="entry name" value="ZF_RANBP2_1"/>
    <property type="match status" value="2"/>
</dbReference>
<dbReference type="OrthoDB" id="448399at2759"/>
<proteinExistence type="predicted"/>
<dbReference type="Pfam" id="PF00641">
    <property type="entry name" value="Zn_ribbon_RanBP"/>
    <property type="match status" value="2"/>
</dbReference>
<feature type="region of interest" description="Disordered" evidence="5">
    <location>
        <begin position="1"/>
        <end position="67"/>
    </location>
</feature>
<evidence type="ECO:0000256" key="2">
    <source>
        <dbReference type="ARBA" id="ARBA00022771"/>
    </source>
</evidence>
<evidence type="ECO:0000313" key="8">
    <source>
        <dbReference type="Proteomes" id="UP001165122"/>
    </source>
</evidence>
<dbReference type="GO" id="GO:0008270">
    <property type="term" value="F:zinc ion binding"/>
    <property type="evidence" value="ECO:0007669"/>
    <property type="project" value="UniProtKB-KW"/>
</dbReference>